<dbReference type="GO" id="GO:0046872">
    <property type="term" value="F:metal ion binding"/>
    <property type="evidence" value="ECO:0007669"/>
    <property type="project" value="UniProtKB-KW"/>
</dbReference>
<dbReference type="Pfam" id="PF01546">
    <property type="entry name" value="Peptidase_M20"/>
    <property type="match status" value="1"/>
</dbReference>
<dbReference type="Pfam" id="PF07687">
    <property type="entry name" value="M20_dimer"/>
    <property type="match status" value="1"/>
</dbReference>
<accession>G7V8J7</accession>
<name>G7V8J7_THELD</name>
<dbReference type="PANTHER" id="PTHR43808">
    <property type="entry name" value="ACETYLORNITHINE DEACETYLASE"/>
    <property type="match status" value="1"/>
</dbReference>
<dbReference type="InterPro" id="IPR002933">
    <property type="entry name" value="Peptidase_M20"/>
</dbReference>
<dbReference type="Gene3D" id="3.40.630.10">
    <property type="entry name" value="Zn peptidases"/>
    <property type="match status" value="1"/>
</dbReference>
<dbReference type="Proteomes" id="UP000005868">
    <property type="component" value="Chromosome"/>
</dbReference>
<dbReference type="STRING" id="580340.Tlie_1736"/>
<evidence type="ECO:0000256" key="2">
    <source>
        <dbReference type="ARBA" id="ARBA00022801"/>
    </source>
</evidence>
<evidence type="ECO:0000313" key="5">
    <source>
        <dbReference type="Proteomes" id="UP000005868"/>
    </source>
</evidence>
<evidence type="ECO:0000313" key="4">
    <source>
        <dbReference type="EMBL" id="AER67458.1"/>
    </source>
</evidence>
<evidence type="ECO:0000259" key="3">
    <source>
        <dbReference type="Pfam" id="PF07687"/>
    </source>
</evidence>
<organism evidence="4 5">
    <name type="scientific">Thermovirga lienii (strain ATCC BAA-1197 / DSM 17291 / Cas60314)</name>
    <dbReference type="NCBI Taxonomy" id="580340"/>
    <lineage>
        <taxon>Bacteria</taxon>
        <taxon>Thermotogati</taxon>
        <taxon>Synergistota</taxon>
        <taxon>Synergistia</taxon>
        <taxon>Synergistales</taxon>
        <taxon>Thermovirgaceae</taxon>
        <taxon>Thermovirga</taxon>
    </lineage>
</organism>
<keyword evidence="2" id="KW-0378">Hydrolase</keyword>
<feature type="domain" description="Peptidase M20 dimerisation" evidence="3">
    <location>
        <begin position="172"/>
        <end position="278"/>
    </location>
</feature>
<dbReference type="SUPFAM" id="SSF53187">
    <property type="entry name" value="Zn-dependent exopeptidases"/>
    <property type="match status" value="1"/>
</dbReference>
<dbReference type="KEGG" id="tli:Tlie_1736"/>
<dbReference type="SUPFAM" id="SSF55031">
    <property type="entry name" value="Bacterial exopeptidase dimerisation domain"/>
    <property type="match status" value="1"/>
</dbReference>
<dbReference type="AlphaFoldDB" id="G7V8J7"/>
<dbReference type="HOGENOM" id="CLU_021802_2_1_0"/>
<dbReference type="eggNOG" id="COG0624">
    <property type="taxonomic scope" value="Bacteria"/>
</dbReference>
<dbReference type="OrthoDB" id="9792335at2"/>
<keyword evidence="5" id="KW-1185">Reference proteome</keyword>
<dbReference type="GO" id="GO:0016787">
    <property type="term" value="F:hydrolase activity"/>
    <property type="evidence" value="ECO:0007669"/>
    <property type="project" value="UniProtKB-KW"/>
</dbReference>
<keyword evidence="1" id="KW-0479">Metal-binding</keyword>
<gene>
    <name evidence="4" type="ordered locus">Tlie_1736</name>
</gene>
<protein>
    <submittedName>
        <fullName evidence="4">Peptidase dimerization domain protein</fullName>
    </submittedName>
</protein>
<reference evidence="5" key="1">
    <citation type="submission" date="2011-10" db="EMBL/GenBank/DDBJ databases">
        <title>The complete genome of chromosome of Thermovirga lienii DSM 17291.</title>
        <authorList>
            <consortium name="US DOE Joint Genome Institute (JGI-PGF)"/>
            <person name="Lucas S."/>
            <person name="Copeland A."/>
            <person name="Lapidus A."/>
            <person name="Glavina del Rio T."/>
            <person name="Dalin E."/>
            <person name="Tice H."/>
            <person name="Bruce D."/>
            <person name="Goodwin L."/>
            <person name="Pitluck S."/>
            <person name="Peters L."/>
            <person name="Mikhailova N."/>
            <person name="Saunders E."/>
            <person name="Kyrpides N."/>
            <person name="Mavromatis K."/>
            <person name="Ivanova N."/>
            <person name="Last F.I."/>
            <person name="Brettin T."/>
            <person name="Detter J.C."/>
            <person name="Han C."/>
            <person name="Larimer F."/>
            <person name="Land M."/>
            <person name="Hauser L."/>
            <person name="Markowitz V."/>
            <person name="Cheng J.-F."/>
            <person name="Hugenholtz P."/>
            <person name="Woyke T."/>
            <person name="Wu D."/>
            <person name="Spring S."/>
            <person name="Schroeder M."/>
            <person name="Brambilla E.-M."/>
            <person name="Klenk H.-P."/>
            <person name="Eisen J.A."/>
        </authorList>
    </citation>
    <scope>NUCLEOTIDE SEQUENCE [LARGE SCALE GENOMIC DNA]</scope>
    <source>
        <strain evidence="5">ATCC BAA-1197 / DSM 17291 / Cas60314</strain>
    </source>
</reference>
<dbReference type="NCBIfam" id="NF009555">
    <property type="entry name" value="PRK13004.1"/>
    <property type="match status" value="1"/>
</dbReference>
<dbReference type="Gene3D" id="3.30.70.360">
    <property type="match status" value="1"/>
</dbReference>
<dbReference type="InterPro" id="IPR036264">
    <property type="entry name" value="Bact_exopeptidase_dim_dom"/>
</dbReference>
<dbReference type="InterPro" id="IPR050072">
    <property type="entry name" value="Peptidase_M20A"/>
</dbReference>
<dbReference type="EMBL" id="CP003096">
    <property type="protein sequence ID" value="AER67458.1"/>
    <property type="molecule type" value="Genomic_DNA"/>
</dbReference>
<dbReference type="InterPro" id="IPR011650">
    <property type="entry name" value="Peptidase_M20_dimer"/>
</dbReference>
<evidence type="ECO:0000256" key="1">
    <source>
        <dbReference type="ARBA" id="ARBA00022723"/>
    </source>
</evidence>
<reference evidence="4 5" key="2">
    <citation type="journal article" date="2012" name="Stand. Genomic Sci.">
        <title>Genome sequence of the moderately thermophilic, amino-acid-degrading and sulfur-reducing bacterium Thermovirga lienii type strain (Cas60314(T)).</title>
        <authorList>
            <person name="Goker M."/>
            <person name="Saunders E."/>
            <person name="Lapidus A."/>
            <person name="Nolan M."/>
            <person name="Lucas S."/>
            <person name="Hammon N."/>
            <person name="Deshpande S."/>
            <person name="Cheng J.F."/>
            <person name="Han C."/>
            <person name="Tapia R."/>
            <person name="Goodwin L.A."/>
            <person name="Pitluck S."/>
            <person name="Liolios K."/>
            <person name="Mavromatis K."/>
            <person name="Pagani I."/>
            <person name="Ivanova N."/>
            <person name="Mikhailova N."/>
            <person name="Pati A."/>
            <person name="Chen A."/>
            <person name="Palaniappan K."/>
            <person name="Land M."/>
            <person name="Chang Y.J."/>
            <person name="Jeffries C.D."/>
            <person name="Brambilla E.M."/>
            <person name="Rohde M."/>
            <person name="Spring S."/>
            <person name="Detter J.C."/>
            <person name="Woyke T."/>
            <person name="Bristow J."/>
            <person name="Eisen J.A."/>
            <person name="Markowitz V."/>
            <person name="Hugenholtz P."/>
            <person name="Kyrpides N.C."/>
            <person name="Klenk H.P."/>
        </authorList>
    </citation>
    <scope>NUCLEOTIDE SEQUENCE [LARGE SCALE GENOMIC DNA]</scope>
    <source>
        <strain evidence="5">ATCC BAA-1197 / DSM 17291 / Cas60314</strain>
    </source>
</reference>
<sequence>MLTSGRKEELVKLCSNLVRIPSLSGQERLLAAFVRDTMQSMGFDDVQVDFYGSVIGTMDFGKGPCLLFEAQLDHVDVGNPFQWNHYPFGGFLEGGKIYGRGATDQKGALAAMMCAASFLKEDRLKDLCGRLVVSATVCQEKFEGVSSMLVAEKCAPDFVVTGEASGLALERGQRGRAEIVVEVSGKQAHSARPDYGVNAAVLMARLVSFIKDNFKPAKDPFLGEGIMELTSLVSYPENATGIVPDVCRAIFDRRLLPGETRSSVLLQVERLLEEAAKHIPSLNARAWISSSEYQCYTGAAISGEHFAPAWLLPEDHPFVKSCLKGLSRAGLPPRLAEGAGFGTNGCYYGGVASIPTIVFGPSRESLAHVSDEYIEIEEMYLGCMGYYGIAEQILSTENGL</sequence>
<proteinExistence type="predicted"/>